<name>A0A6V8P438_9ACTN</name>
<dbReference type="AlphaFoldDB" id="A0A6V8P438"/>
<evidence type="ECO:0000313" key="2">
    <source>
        <dbReference type="EMBL" id="GFP25566.1"/>
    </source>
</evidence>
<feature type="domain" description="DUF7718" evidence="1">
    <location>
        <begin position="75"/>
        <end position="120"/>
    </location>
</feature>
<dbReference type="InterPro" id="IPR056135">
    <property type="entry name" value="DUF7718"/>
</dbReference>
<evidence type="ECO:0000313" key="3">
    <source>
        <dbReference type="Proteomes" id="UP000543224"/>
    </source>
</evidence>
<dbReference type="EMBL" id="BLRX01000125">
    <property type="protein sequence ID" value="GFP25566.1"/>
    <property type="molecule type" value="Genomic_DNA"/>
</dbReference>
<protein>
    <recommendedName>
        <fullName evidence="1">DUF7718 domain-containing protein</fullName>
    </recommendedName>
</protein>
<sequence>MPEKQYLIMLDMDARKRHYHISEAGKITNFVVQLEVKTGGLWKEVIRYDCAHDYVHKDCYNIKGIAHAPRRTTSHENWVIFKGRCRKVNLYLDYEDALTLADDDINEHWELYREKFLKGDFP</sequence>
<organism evidence="2 3">
    <name type="scientific">Candidatus Hakubella thermalkaliphila</name>
    <dbReference type="NCBI Taxonomy" id="2754717"/>
    <lineage>
        <taxon>Bacteria</taxon>
        <taxon>Bacillati</taxon>
        <taxon>Actinomycetota</taxon>
        <taxon>Actinomycetota incertae sedis</taxon>
        <taxon>Candidatus Hakubellales</taxon>
        <taxon>Candidatus Hakubellaceae</taxon>
        <taxon>Candidatus Hakubella</taxon>
    </lineage>
</organism>
<comment type="caution">
    <text evidence="2">The sequence shown here is derived from an EMBL/GenBank/DDBJ whole genome shotgun (WGS) entry which is preliminary data.</text>
</comment>
<accession>A0A6V8P438</accession>
<evidence type="ECO:0000259" key="1">
    <source>
        <dbReference type="Pfam" id="PF24839"/>
    </source>
</evidence>
<gene>
    <name evidence="2" type="ORF">HKBW3S25_01046</name>
</gene>
<dbReference type="Proteomes" id="UP000543224">
    <property type="component" value="Unassembled WGS sequence"/>
</dbReference>
<dbReference type="Pfam" id="PF24839">
    <property type="entry name" value="DUF7718"/>
    <property type="match status" value="2"/>
</dbReference>
<proteinExistence type="predicted"/>
<feature type="domain" description="DUF7718" evidence="1">
    <location>
        <begin position="1"/>
        <end position="66"/>
    </location>
</feature>
<reference evidence="2 3" key="1">
    <citation type="journal article" date="2020" name="Front. Microbiol.">
        <title>Single-cell genomics of novel Actinobacteria with the Wood-Ljungdahl pathway discovered in a serpentinizing system.</title>
        <authorList>
            <person name="Merino N."/>
            <person name="Kawai M."/>
            <person name="Boyd E.S."/>
            <person name="Colman D.R."/>
            <person name="McGlynn S.E."/>
            <person name="Nealson K.H."/>
            <person name="Kurokawa K."/>
            <person name="Hongoh Y."/>
        </authorList>
    </citation>
    <scope>NUCLEOTIDE SEQUENCE [LARGE SCALE GENOMIC DNA]</scope>
    <source>
        <strain evidence="2 3">S25</strain>
    </source>
</reference>